<gene>
    <name evidence="1" type="ORF">STAS_14716</name>
</gene>
<dbReference type="AlphaFoldDB" id="A0A5A7Q018"/>
<keyword evidence="2" id="KW-1185">Reference proteome</keyword>
<organism evidence="1 2">
    <name type="scientific">Striga asiatica</name>
    <name type="common">Asiatic witchweed</name>
    <name type="synonym">Buchnera asiatica</name>
    <dbReference type="NCBI Taxonomy" id="4170"/>
    <lineage>
        <taxon>Eukaryota</taxon>
        <taxon>Viridiplantae</taxon>
        <taxon>Streptophyta</taxon>
        <taxon>Embryophyta</taxon>
        <taxon>Tracheophyta</taxon>
        <taxon>Spermatophyta</taxon>
        <taxon>Magnoliopsida</taxon>
        <taxon>eudicotyledons</taxon>
        <taxon>Gunneridae</taxon>
        <taxon>Pentapetalae</taxon>
        <taxon>asterids</taxon>
        <taxon>lamiids</taxon>
        <taxon>Lamiales</taxon>
        <taxon>Orobanchaceae</taxon>
        <taxon>Buchnereae</taxon>
        <taxon>Striga</taxon>
    </lineage>
</organism>
<name>A0A5A7Q018_STRAF</name>
<accession>A0A5A7Q018</accession>
<comment type="caution">
    <text evidence="1">The sequence shown here is derived from an EMBL/GenBank/DDBJ whole genome shotgun (WGS) entry which is preliminary data.</text>
</comment>
<dbReference type="Proteomes" id="UP000325081">
    <property type="component" value="Unassembled WGS sequence"/>
</dbReference>
<proteinExistence type="predicted"/>
<evidence type="ECO:0000313" key="2">
    <source>
        <dbReference type="Proteomes" id="UP000325081"/>
    </source>
</evidence>
<protein>
    <submittedName>
        <fullName evidence="1">Polymerase basic protein 2</fullName>
    </submittedName>
</protein>
<dbReference type="EMBL" id="BKCP01005461">
    <property type="protein sequence ID" value="GER38246.1"/>
    <property type="molecule type" value="Genomic_DNA"/>
</dbReference>
<evidence type="ECO:0000313" key="1">
    <source>
        <dbReference type="EMBL" id="GER38246.1"/>
    </source>
</evidence>
<sequence length="113" mass="12373">MNASLTLKPHIALPGGYETLATPRDSQAVVRPVLPLLTGPSQRRGSVPSPVQLVHLNVIDPAPFFIRVPNEFHSFTSLPLVESFLLCPLPEAEMATGLYLSDVGEQLLYQKVR</sequence>
<reference evidence="2" key="1">
    <citation type="journal article" date="2019" name="Curr. Biol.">
        <title>Genome Sequence of Striga asiatica Provides Insight into the Evolution of Plant Parasitism.</title>
        <authorList>
            <person name="Yoshida S."/>
            <person name="Kim S."/>
            <person name="Wafula E.K."/>
            <person name="Tanskanen J."/>
            <person name="Kim Y.M."/>
            <person name="Honaas L."/>
            <person name="Yang Z."/>
            <person name="Spallek T."/>
            <person name="Conn C.E."/>
            <person name="Ichihashi Y."/>
            <person name="Cheong K."/>
            <person name="Cui S."/>
            <person name="Der J.P."/>
            <person name="Gundlach H."/>
            <person name="Jiao Y."/>
            <person name="Hori C."/>
            <person name="Ishida J.K."/>
            <person name="Kasahara H."/>
            <person name="Kiba T."/>
            <person name="Kim M.S."/>
            <person name="Koo N."/>
            <person name="Laohavisit A."/>
            <person name="Lee Y.H."/>
            <person name="Lumba S."/>
            <person name="McCourt P."/>
            <person name="Mortimer J.C."/>
            <person name="Mutuku J.M."/>
            <person name="Nomura T."/>
            <person name="Sasaki-Sekimoto Y."/>
            <person name="Seto Y."/>
            <person name="Wang Y."/>
            <person name="Wakatake T."/>
            <person name="Sakakibara H."/>
            <person name="Demura T."/>
            <person name="Yamaguchi S."/>
            <person name="Yoneyama K."/>
            <person name="Manabe R.I."/>
            <person name="Nelson D.C."/>
            <person name="Schulman A.H."/>
            <person name="Timko M.P."/>
            <person name="dePamphilis C.W."/>
            <person name="Choi D."/>
            <person name="Shirasu K."/>
        </authorList>
    </citation>
    <scope>NUCLEOTIDE SEQUENCE [LARGE SCALE GENOMIC DNA]</scope>
    <source>
        <strain evidence="2">cv. UVA1</strain>
    </source>
</reference>